<evidence type="ECO:0000256" key="3">
    <source>
        <dbReference type="ARBA" id="ARBA00022777"/>
    </source>
</evidence>
<dbReference type="PROSITE" id="PS00108">
    <property type="entry name" value="PROTEIN_KINASE_ST"/>
    <property type="match status" value="1"/>
</dbReference>
<feature type="domain" description="Protein kinase" evidence="7">
    <location>
        <begin position="15"/>
        <end position="283"/>
    </location>
</feature>
<dbReference type="RefSeq" id="WP_272459960.1">
    <property type="nucleotide sequence ID" value="NZ_JAGTJJ010000090.1"/>
</dbReference>
<evidence type="ECO:0000256" key="6">
    <source>
        <dbReference type="SAM" id="MobiDB-lite"/>
    </source>
</evidence>
<feature type="region of interest" description="Disordered" evidence="6">
    <location>
        <begin position="385"/>
        <end position="464"/>
    </location>
</feature>
<dbReference type="InterPro" id="IPR011009">
    <property type="entry name" value="Kinase-like_dom_sf"/>
</dbReference>
<evidence type="ECO:0000259" key="7">
    <source>
        <dbReference type="PROSITE" id="PS50011"/>
    </source>
</evidence>
<proteinExistence type="predicted"/>
<evidence type="ECO:0000256" key="1">
    <source>
        <dbReference type="ARBA" id="ARBA00022679"/>
    </source>
</evidence>
<evidence type="ECO:0000313" key="8">
    <source>
        <dbReference type="EMBL" id="MDC3988961.1"/>
    </source>
</evidence>
<dbReference type="PANTHER" id="PTHR43289:SF34">
    <property type="entry name" value="SERINE_THREONINE-PROTEIN KINASE YBDM-RELATED"/>
    <property type="match status" value="1"/>
</dbReference>
<comment type="caution">
    <text evidence="8">The sequence shown here is derived from an EMBL/GenBank/DDBJ whole genome shotgun (WGS) entry which is preliminary data.</text>
</comment>
<dbReference type="InterPro" id="IPR008271">
    <property type="entry name" value="Ser/Thr_kinase_AS"/>
</dbReference>
<feature type="compositionally biased region" description="Polar residues" evidence="6">
    <location>
        <begin position="424"/>
        <end position="433"/>
    </location>
</feature>
<dbReference type="GO" id="GO:0005524">
    <property type="term" value="F:ATP binding"/>
    <property type="evidence" value="ECO:0007669"/>
    <property type="project" value="UniProtKB-UniRule"/>
</dbReference>
<accession>A0A9X3XIT1</accession>
<dbReference type="InterPro" id="IPR017441">
    <property type="entry name" value="Protein_kinase_ATP_BS"/>
</dbReference>
<dbReference type="CDD" id="cd14014">
    <property type="entry name" value="STKc_PknB_like"/>
    <property type="match status" value="1"/>
</dbReference>
<keyword evidence="2 5" id="KW-0547">Nucleotide-binding</keyword>
<feature type="region of interest" description="Disordered" evidence="6">
    <location>
        <begin position="300"/>
        <end position="339"/>
    </location>
</feature>
<keyword evidence="9" id="KW-1185">Reference proteome</keyword>
<keyword evidence="3 8" id="KW-0418">Kinase</keyword>
<evidence type="ECO:0000256" key="4">
    <source>
        <dbReference type="ARBA" id="ARBA00022840"/>
    </source>
</evidence>
<dbReference type="PANTHER" id="PTHR43289">
    <property type="entry name" value="MITOGEN-ACTIVATED PROTEIN KINASE KINASE KINASE 20-RELATED"/>
    <property type="match status" value="1"/>
</dbReference>
<organism evidence="8 9">
    <name type="scientific">Polyangium jinanense</name>
    <dbReference type="NCBI Taxonomy" id="2829994"/>
    <lineage>
        <taxon>Bacteria</taxon>
        <taxon>Pseudomonadati</taxon>
        <taxon>Myxococcota</taxon>
        <taxon>Polyangia</taxon>
        <taxon>Polyangiales</taxon>
        <taxon>Polyangiaceae</taxon>
        <taxon>Polyangium</taxon>
    </lineage>
</organism>
<feature type="binding site" evidence="5">
    <location>
        <position position="44"/>
    </location>
    <ligand>
        <name>ATP</name>
        <dbReference type="ChEBI" id="CHEBI:30616"/>
    </ligand>
</feature>
<dbReference type="Proteomes" id="UP001151081">
    <property type="component" value="Unassembled WGS sequence"/>
</dbReference>
<dbReference type="PROSITE" id="PS00107">
    <property type="entry name" value="PROTEIN_KINASE_ATP"/>
    <property type="match status" value="1"/>
</dbReference>
<dbReference type="InterPro" id="IPR000719">
    <property type="entry name" value="Prot_kinase_dom"/>
</dbReference>
<name>A0A9X3XIT1_9BACT</name>
<dbReference type="Gene3D" id="3.30.200.20">
    <property type="entry name" value="Phosphorylase Kinase, domain 1"/>
    <property type="match status" value="1"/>
</dbReference>
<feature type="compositionally biased region" description="Polar residues" evidence="6">
    <location>
        <begin position="390"/>
        <end position="417"/>
    </location>
</feature>
<evidence type="ECO:0000256" key="2">
    <source>
        <dbReference type="ARBA" id="ARBA00022741"/>
    </source>
</evidence>
<evidence type="ECO:0000256" key="5">
    <source>
        <dbReference type="PROSITE-ProRule" id="PRU10141"/>
    </source>
</evidence>
<keyword evidence="4 5" id="KW-0067">ATP-binding</keyword>
<dbReference type="SUPFAM" id="SSF56112">
    <property type="entry name" value="Protein kinase-like (PK-like)"/>
    <property type="match status" value="1"/>
</dbReference>
<dbReference type="SMART" id="SM00220">
    <property type="entry name" value="S_TKc"/>
    <property type="match status" value="1"/>
</dbReference>
<dbReference type="AlphaFoldDB" id="A0A9X3XIT1"/>
<sequence>MLPGLSIGQIIHDKYRVERVLGAGGMGVVVAARHLALDQLVAIKLMHGAASPADVGRFIREARAASRLRSQHVARVLDVSALDDGAPYITMEYLEGHDLAHVLRERGPLPIVDAVDIILQACEAIGEAHTLGIVHRDLKPANLFLAQGADGSPCVKVLDFGIAKWATSGTERLDPTRPMGSAPYMAPEQIATPERLDARADVWALGAALFHALSGKPPFHHEGVSTAHAMIHAVLHRPPLSLRVLRPDVPPELEAVVMACLEKDMSARLPSVAALSAELAPFGSEEAAVYSRRIARMLGASDPGPVSTKRGAPSRDVPSGLSTAQRLVPLATGPNEATRRPRARWVAGILGVTSLVALGVVLGSQFGARAVGDGAAAPVGIAPEAAPAEHTNTAPRQEENAPTASSMISQAAITSRAISPRIAPSSTAKSSSVKVRGGSAAPPPLPSASAGMPTPQKDLYGSRR</sequence>
<dbReference type="GO" id="GO:0004674">
    <property type="term" value="F:protein serine/threonine kinase activity"/>
    <property type="evidence" value="ECO:0007669"/>
    <property type="project" value="TreeGrafter"/>
</dbReference>
<keyword evidence="1" id="KW-0808">Transferase</keyword>
<gene>
    <name evidence="8" type="ORF">KEG57_51315</name>
</gene>
<dbReference type="Gene3D" id="1.10.510.10">
    <property type="entry name" value="Transferase(Phosphotransferase) domain 1"/>
    <property type="match status" value="1"/>
</dbReference>
<dbReference type="EMBL" id="JAGTJJ010000090">
    <property type="protein sequence ID" value="MDC3988961.1"/>
    <property type="molecule type" value="Genomic_DNA"/>
</dbReference>
<protein>
    <submittedName>
        <fullName evidence="8">Protein kinase</fullName>
    </submittedName>
</protein>
<dbReference type="Pfam" id="PF00069">
    <property type="entry name" value="Pkinase"/>
    <property type="match status" value="1"/>
</dbReference>
<dbReference type="PROSITE" id="PS50011">
    <property type="entry name" value="PROTEIN_KINASE_DOM"/>
    <property type="match status" value="1"/>
</dbReference>
<reference evidence="8 9" key="1">
    <citation type="submission" date="2021-04" db="EMBL/GenBank/DDBJ databases">
        <title>Genome analysis of Polyangium sp.</title>
        <authorList>
            <person name="Li Y."/>
            <person name="Wang J."/>
        </authorList>
    </citation>
    <scope>NUCLEOTIDE SEQUENCE [LARGE SCALE GENOMIC DNA]</scope>
    <source>
        <strain evidence="8 9">SDU14</strain>
    </source>
</reference>
<evidence type="ECO:0000313" key="9">
    <source>
        <dbReference type="Proteomes" id="UP001151081"/>
    </source>
</evidence>